<evidence type="ECO:0000313" key="1">
    <source>
        <dbReference type="EMBL" id="SDG83312.1"/>
    </source>
</evidence>
<dbReference type="Proteomes" id="UP000199399">
    <property type="component" value="Unassembled WGS sequence"/>
</dbReference>
<dbReference type="InterPro" id="IPR010985">
    <property type="entry name" value="Ribbon_hlx_hlx"/>
</dbReference>
<dbReference type="EMBL" id="FNBP01000012">
    <property type="protein sequence ID" value="SDG83312.1"/>
    <property type="molecule type" value="Genomic_DNA"/>
</dbReference>
<dbReference type="GO" id="GO:0006355">
    <property type="term" value="P:regulation of DNA-templated transcription"/>
    <property type="evidence" value="ECO:0007669"/>
    <property type="project" value="InterPro"/>
</dbReference>
<sequence>MSRSESRQMSHQIGLRLDDDLYARLVAAARRHDVAPTAWARHLISQSLGAETERVLPRARRGSNHKITEEGRGAMRFAGELGAVGSNLNQALAQVHTARKSDQLTESHFKQLETTIKEVQALYARILGELLA</sequence>
<keyword evidence="2" id="KW-1185">Reference proteome</keyword>
<gene>
    <name evidence="1" type="ORF">SAMN04489759_112106</name>
</gene>
<evidence type="ECO:0008006" key="3">
    <source>
        <dbReference type="Google" id="ProtNLM"/>
    </source>
</evidence>
<proteinExistence type="predicted"/>
<evidence type="ECO:0000313" key="2">
    <source>
        <dbReference type="Proteomes" id="UP000199399"/>
    </source>
</evidence>
<organism evidence="1 2">
    <name type="scientific">Sulfitobacter delicatus</name>
    <dbReference type="NCBI Taxonomy" id="218672"/>
    <lineage>
        <taxon>Bacteria</taxon>
        <taxon>Pseudomonadati</taxon>
        <taxon>Pseudomonadota</taxon>
        <taxon>Alphaproteobacteria</taxon>
        <taxon>Rhodobacterales</taxon>
        <taxon>Roseobacteraceae</taxon>
        <taxon>Sulfitobacter</taxon>
    </lineage>
</organism>
<accession>A0A1G7XGH5</accession>
<name>A0A1G7XGH5_9RHOB</name>
<dbReference type="SUPFAM" id="SSF47598">
    <property type="entry name" value="Ribbon-helix-helix"/>
    <property type="match status" value="1"/>
</dbReference>
<reference evidence="2" key="1">
    <citation type="submission" date="2016-10" db="EMBL/GenBank/DDBJ databases">
        <authorList>
            <person name="Varghese N."/>
            <person name="Submissions S."/>
        </authorList>
    </citation>
    <scope>NUCLEOTIDE SEQUENCE [LARGE SCALE GENOMIC DNA]</scope>
    <source>
        <strain evidence="2">DSM 16477</strain>
    </source>
</reference>
<dbReference type="STRING" id="218672.SAMN04489759_112106"/>
<protein>
    <recommendedName>
        <fullName evidence="3">Mobilisation protein (MobC)</fullName>
    </recommendedName>
</protein>
<dbReference type="AlphaFoldDB" id="A0A1G7XGH5"/>